<organism evidence="15 16">
    <name type="scientific">Petromyzon marinus</name>
    <name type="common">Sea lamprey</name>
    <dbReference type="NCBI Taxonomy" id="7757"/>
    <lineage>
        <taxon>Eukaryota</taxon>
        <taxon>Metazoa</taxon>
        <taxon>Chordata</taxon>
        <taxon>Craniata</taxon>
        <taxon>Vertebrata</taxon>
        <taxon>Cyclostomata</taxon>
        <taxon>Hyperoartia</taxon>
        <taxon>Petromyzontiformes</taxon>
        <taxon>Petromyzontidae</taxon>
        <taxon>Petromyzon</taxon>
    </lineage>
</organism>
<evidence type="ECO:0000256" key="11">
    <source>
        <dbReference type="RuleBase" id="RU368121"/>
    </source>
</evidence>
<keyword evidence="10 11" id="KW-0325">Glycoprotein</keyword>
<comment type="function">
    <text evidence="11">Responsible for the synthesis of complex-type N-linked oligosaccharides in many glycoproteins as well as the carbohydrate moieties of glycolipids.</text>
</comment>
<dbReference type="Pfam" id="PF02709">
    <property type="entry name" value="Glyco_transf_7C"/>
    <property type="match status" value="1"/>
</dbReference>
<gene>
    <name evidence="16" type="primary">LOC116948919</name>
</gene>
<keyword evidence="11" id="KW-0333">Golgi apparatus</keyword>
<evidence type="ECO:0000259" key="14">
    <source>
        <dbReference type="Pfam" id="PF13733"/>
    </source>
</evidence>
<evidence type="ECO:0000256" key="1">
    <source>
        <dbReference type="ARBA" id="ARBA00004323"/>
    </source>
</evidence>
<dbReference type="GO" id="GO:0046872">
    <property type="term" value="F:metal ion binding"/>
    <property type="evidence" value="ECO:0007669"/>
    <property type="project" value="UniProtKB-UniRule"/>
</dbReference>
<dbReference type="GeneID" id="116948919"/>
<comment type="pathway">
    <text evidence="2 11">Protein modification; protein glycosylation.</text>
</comment>
<reference evidence="16" key="1">
    <citation type="submission" date="2025-08" db="UniProtKB">
        <authorList>
            <consortium name="RefSeq"/>
        </authorList>
    </citation>
    <scope>IDENTIFICATION</scope>
    <source>
        <tissue evidence="16">Sperm</tissue>
    </source>
</reference>
<dbReference type="InterPro" id="IPR027995">
    <property type="entry name" value="Galactosyl_T_N"/>
</dbReference>
<dbReference type="EC" id="2.4.1.-" evidence="11"/>
<dbReference type="GO" id="GO:0032580">
    <property type="term" value="C:Golgi cisterna membrane"/>
    <property type="evidence" value="ECO:0007669"/>
    <property type="project" value="UniProtKB-UniRule"/>
</dbReference>
<dbReference type="InterPro" id="IPR029044">
    <property type="entry name" value="Nucleotide-diphossugar_trans"/>
</dbReference>
<evidence type="ECO:0000256" key="10">
    <source>
        <dbReference type="ARBA" id="ARBA00023180"/>
    </source>
</evidence>
<comment type="cofactor">
    <cofactor evidence="11">
        <name>Mn(2+)</name>
        <dbReference type="ChEBI" id="CHEBI:29035"/>
    </cofactor>
</comment>
<evidence type="ECO:0000256" key="9">
    <source>
        <dbReference type="ARBA" id="ARBA00023136"/>
    </source>
</evidence>
<evidence type="ECO:0000256" key="6">
    <source>
        <dbReference type="ARBA" id="ARBA00022692"/>
    </source>
</evidence>
<keyword evidence="5 11" id="KW-0808">Transferase</keyword>
<evidence type="ECO:0000256" key="7">
    <source>
        <dbReference type="ARBA" id="ARBA00022968"/>
    </source>
</evidence>
<dbReference type="RefSeq" id="XP_032822075.1">
    <property type="nucleotide sequence ID" value="XM_032966184.1"/>
</dbReference>
<keyword evidence="6" id="KW-0812">Transmembrane</keyword>
<dbReference type="PANTHER" id="PTHR19300:SF32">
    <property type="entry name" value="BETA-1,4-GALACTOSYLTRANSFERASE 2"/>
    <property type="match status" value="1"/>
</dbReference>
<evidence type="ECO:0000259" key="13">
    <source>
        <dbReference type="Pfam" id="PF02709"/>
    </source>
</evidence>
<sequence>MSLSKPLETVCVSLVILCSLHLFVVLVVYSEVPAKALSFMRQRNLTDRSDADAVWPPPPMRKRHRADLASATVGVQENVDVSGQSPPREPTEPCPDEPAGLVGPLLVEFNIPVTLEETKTMNPKVQEGGRFRPANCISKQKVAIIIPFRHRDEHLKYWLYYLHPILQRQTIEYGIYIVNQVDDALSDKPHDRHGVGKRSSSSGVTKFGEGVFNRAKLMNIGYVEALKDAPYDCFIFSDVDLVPMDDRNLYRCYDNPRHFSVAMDKFGFHLPYNSYFGGVSGLSKAQFEKINGFPNNYWGWGGEDDDIYTRVSLAGMHISRPSGEIGRCRMIRHTNDKNNEPNPQRFNLIQSTRSTMWKDGINSLQYSLVEKTLYPLYTNLTVNVGNP</sequence>
<evidence type="ECO:0000256" key="3">
    <source>
        <dbReference type="ARBA" id="ARBA00005735"/>
    </source>
</evidence>
<keyword evidence="8" id="KW-1133">Transmembrane helix</keyword>
<name>A0AAJ7TS79_PETMA</name>
<evidence type="ECO:0000313" key="15">
    <source>
        <dbReference type="Proteomes" id="UP001318040"/>
    </source>
</evidence>
<dbReference type="GO" id="GO:0005975">
    <property type="term" value="P:carbohydrate metabolic process"/>
    <property type="evidence" value="ECO:0007669"/>
    <property type="project" value="InterPro"/>
</dbReference>
<dbReference type="KEGG" id="pmrn:116948919"/>
<evidence type="ECO:0000256" key="12">
    <source>
        <dbReference type="SAM" id="MobiDB-lite"/>
    </source>
</evidence>
<feature type="domain" description="Galactosyltransferase N-terminal" evidence="14">
    <location>
        <begin position="94"/>
        <end position="184"/>
    </location>
</feature>
<evidence type="ECO:0000256" key="8">
    <source>
        <dbReference type="ARBA" id="ARBA00022989"/>
    </source>
</evidence>
<dbReference type="CDD" id="cd00899">
    <property type="entry name" value="b4GalT"/>
    <property type="match status" value="1"/>
</dbReference>
<dbReference type="SUPFAM" id="SSF53448">
    <property type="entry name" value="Nucleotide-diphospho-sugar transferases"/>
    <property type="match status" value="1"/>
</dbReference>
<feature type="domain" description="Galactosyltransferase C-terminal" evidence="13">
    <location>
        <begin position="257"/>
        <end position="334"/>
    </location>
</feature>
<dbReference type="PRINTS" id="PR02050">
    <property type="entry name" value="B14GALTRFASE"/>
</dbReference>
<feature type="region of interest" description="Disordered" evidence="12">
    <location>
        <begin position="77"/>
        <end position="97"/>
    </location>
</feature>
<dbReference type="InterPro" id="IPR003859">
    <property type="entry name" value="Galactosyl_T"/>
</dbReference>
<dbReference type="PANTHER" id="PTHR19300">
    <property type="entry name" value="BETA-1,4-GALACTOSYLTRANSFERASE"/>
    <property type="match status" value="1"/>
</dbReference>
<protein>
    <recommendedName>
        <fullName evidence="11">Beta-1,4-galactosyltransferase</fullName>
        <shortName evidence="11">Beta-1,4-GalTase</shortName>
        <ecNumber evidence="11">2.4.1.-</ecNumber>
    </recommendedName>
</protein>
<dbReference type="AlphaFoldDB" id="A0AAJ7TS79"/>
<keyword evidence="9" id="KW-0472">Membrane</keyword>
<dbReference type="Gene3D" id="3.90.550.10">
    <property type="entry name" value="Spore Coat Polysaccharide Biosynthesis Protein SpsA, Chain A"/>
    <property type="match status" value="1"/>
</dbReference>
<evidence type="ECO:0000256" key="2">
    <source>
        <dbReference type="ARBA" id="ARBA00004922"/>
    </source>
</evidence>
<keyword evidence="11" id="KW-0464">Manganese</keyword>
<keyword evidence="11" id="KW-0479">Metal-binding</keyword>
<dbReference type="GO" id="GO:0008378">
    <property type="term" value="F:galactosyltransferase activity"/>
    <property type="evidence" value="ECO:0007669"/>
    <property type="project" value="TreeGrafter"/>
</dbReference>
<dbReference type="Pfam" id="PF13733">
    <property type="entry name" value="Glyco_transf_7N"/>
    <property type="match status" value="2"/>
</dbReference>
<dbReference type="Proteomes" id="UP001318040">
    <property type="component" value="Chromosome 35"/>
</dbReference>
<dbReference type="GO" id="GO:0000139">
    <property type="term" value="C:Golgi membrane"/>
    <property type="evidence" value="ECO:0007669"/>
    <property type="project" value="UniProtKB-SubCell"/>
</dbReference>
<accession>A0AAJ7TS79</accession>
<evidence type="ECO:0000313" key="16">
    <source>
        <dbReference type="RefSeq" id="XP_032822075.1"/>
    </source>
</evidence>
<keyword evidence="4 11" id="KW-0328">Glycosyltransferase</keyword>
<dbReference type="InterPro" id="IPR027791">
    <property type="entry name" value="Galactosyl_T_C"/>
</dbReference>
<keyword evidence="7 11" id="KW-0735">Signal-anchor</keyword>
<comment type="similarity">
    <text evidence="3 11">Belongs to the glycosyltransferase 7 family.</text>
</comment>
<feature type="domain" description="Galactosyltransferase N-terminal" evidence="14">
    <location>
        <begin position="205"/>
        <end position="252"/>
    </location>
</feature>
<comment type="subcellular location">
    <subcellularLocation>
        <location evidence="1 11">Golgi apparatus membrane</location>
        <topology evidence="1 11">Single-pass type II membrane protein</topology>
    </subcellularLocation>
</comment>
<evidence type="ECO:0000256" key="4">
    <source>
        <dbReference type="ARBA" id="ARBA00022676"/>
    </source>
</evidence>
<evidence type="ECO:0000256" key="5">
    <source>
        <dbReference type="ARBA" id="ARBA00022679"/>
    </source>
</evidence>
<proteinExistence type="inferred from homology"/>
<keyword evidence="15" id="KW-1185">Reference proteome</keyword>